<comment type="caution">
    <text evidence="5">The sequence shown here is derived from an EMBL/GenBank/DDBJ whole genome shotgun (WGS) entry which is preliminary data.</text>
</comment>
<dbReference type="InterPro" id="IPR032783">
    <property type="entry name" value="AraC_lig"/>
</dbReference>
<dbReference type="PROSITE" id="PS00041">
    <property type="entry name" value="HTH_ARAC_FAMILY_1"/>
    <property type="match status" value="1"/>
</dbReference>
<dbReference type="PANTHER" id="PTHR46796:SF7">
    <property type="entry name" value="ARAC FAMILY TRANSCRIPTIONAL REGULATOR"/>
    <property type="match status" value="1"/>
</dbReference>
<dbReference type="SUPFAM" id="SSF46689">
    <property type="entry name" value="Homeodomain-like"/>
    <property type="match status" value="2"/>
</dbReference>
<dbReference type="Pfam" id="PF12833">
    <property type="entry name" value="HTH_18"/>
    <property type="match status" value="1"/>
</dbReference>
<evidence type="ECO:0000313" key="5">
    <source>
        <dbReference type="EMBL" id="MCZ4279715.1"/>
    </source>
</evidence>
<protein>
    <submittedName>
        <fullName evidence="5">AraC family transcriptional regulator</fullName>
    </submittedName>
</protein>
<dbReference type="InterPro" id="IPR050204">
    <property type="entry name" value="AraC_XylS_family_regulators"/>
</dbReference>
<dbReference type="Proteomes" id="UP001069802">
    <property type="component" value="Unassembled WGS sequence"/>
</dbReference>
<keyword evidence="2" id="KW-0238">DNA-binding</keyword>
<accession>A0ABT4LF38</accession>
<evidence type="ECO:0000256" key="3">
    <source>
        <dbReference type="ARBA" id="ARBA00023163"/>
    </source>
</evidence>
<organism evidence="5 6">
    <name type="scientific">Kiloniella laminariae</name>
    <dbReference type="NCBI Taxonomy" id="454162"/>
    <lineage>
        <taxon>Bacteria</taxon>
        <taxon>Pseudomonadati</taxon>
        <taxon>Pseudomonadota</taxon>
        <taxon>Alphaproteobacteria</taxon>
        <taxon>Rhodospirillales</taxon>
        <taxon>Kiloniellaceae</taxon>
        <taxon>Kiloniella</taxon>
    </lineage>
</organism>
<dbReference type="InterPro" id="IPR018060">
    <property type="entry name" value="HTH_AraC"/>
</dbReference>
<evidence type="ECO:0000256" key="2">
    <source>
        <dbReference type="ARBA" id="ARBA00023125"/>
    </source>
</evidence>
<dbReference type="Gene3D" id="1.10.10.60">
    <property type="entry name" value="Homeodomain-like"/>
    <property type="match status" value="1"/>
</dbReference>
<keyword evidence="3" id="KW-0804">Transcription</keyword>
<dbReference type="PANTHER" id="PTHR46796">
    <property type="entry name" value="HTH-TYPE TRANSCRIPTIONAL ACTIVATOR RHAS-RELATED"/>
    <property type="match status" value="1"/>
</dbReference>
<gene>
    <name evidence="5" type="ORF">O4H49_02920</name>
</gene>
<evidence type="ECO:0000259" key="4">
    <source>
        <dbReference type="PROSITE" id="PS01124"/>
    </source>
</evidence>
<dbReference type="InterPro" id="IPR018062">
    <property type="entry name" value="HTH_AraC-typ_CS"/>
</dbReference>
<dbReference type="InterPro" id="IPR009057">
    <property type="entry name" value="Homeodomain-like_sf"/>
</dbReference>
<dbReference type="SMART" id="SM00342">
    <property type="entry name" value="HTH_ARAC"/>
    <property type="match status" value="1"/>
</dbReference>
<reference evidence="5" key="1">
    <citation type="submission" date="2022-12" db="EMBL/GenBank/DDBJ databases">
        <title>Bacterial isolates from different developmental stages of Nematostella vectensis.</title>
        <authorList>
            <person name="Fraune S."/>
        </authorList>
    </citation>
    <scope>NUCLEOTIDE SEQUENCE</scope>
    <source>
        <strain evidence="5">G21630-S1</strain>
    </source>
</reference>
<feature type="domain" description="HTH araC/xylS-type" evidence="4">
    <location>
        <begin position="212"/>
        <end position="309"/>
    </location>
</feature>
<keyword evidence="1" id="KW-0805">Transcription regulation</keyword>
<sequence length="311" mass="33582">MTEERPDRLSALIKRFRVHARVFPLARSREGLLSAAHASFNLPEGTRDISRGAFPAVNRGDEPAHSSRANFYIARRGQMALSDPRLTDLEDKVPLLVYFPRGVPAGTDCLQPAAEHGAGGRDHVSALIDTGGEANPIALALPDLVIVRLDQAKALQAVTDILLEEATAPRCGGSAVIDRLCEIVVIRLLRHLIEAGETQVGLLAGLAHPNLSLAVIAIHENPDHSFCLEELAAIAAMSRTHFANSFRNCLGVTPGQYISSWRLTLARMELGKGTPLKVIAQRVGFSSSAALSRAYSRHYGVSPRQEQVQSA</sequence>
<proteinExistence type="predicted"/>
<dbReference type="Pfam" id="PF12852">
    <property type="entry name" value="Cupin_6"/>
    <property type="match status" value="1"/>
</dbReference>
<evidence type="ECO:0000313" key="6">
    <source>
        <dbReference type="Proteomes" id="UP001069802"/>
    </source>
</evidence>
<name>A0ABT4LF38_9PROT</name>
<keyword evidence="6" id="KW-1185">Reference proteome</keyword>
<evidence type="ECO:0000256" key="1">
    <source>
        <dbReference type="ARBA" id="ARBA00023015"/>
    </source>
</evidence>
<dbReference type="PROSITE" id="PS01124">
    <property type="entry name" value="HTH_ARAC_FAMILY_2"/>
    <property type="match status" value="1"/>
</dbReference>
<dbReference type="EMBL" id="JAPWGY010000001">
    <property type="protein sequence ID" value="MCZ4279715.1"/>
    <property type="molecule type" value="Genomic_DNA"/>
</dbReference>
<dbReference type="RefSeq" id="WP_269421914.1">
    <property type="nucleotide sequence ID" value="NZ_JAPWGY010000001.1"/>
</dbReference>